<dbReference type="EMBL" id="LK932780">
    <property type="protein sequence ID" value="CDS93447.1"/>
    <property type="molecule type" value="Genomic_DNA"/>
</dbReference>
<protein>
    <submittedName>
        <fullName evidence="1">Uncharacterized protein</fullName>
    </submittedName>
</protein>
<sequence length="81" mass="9725">MKKHQPEECLLLLCVGKCVHKKTFRKGVQTAYRIEGMPSEIWEGWFIVRRAQTGVYAPMLQTRCLLCRNWRKDEWRCRRAV</sequence>
<proteinExistence type="predicted"/>
<reference evidence="1" key="1">
    <citation type="submission" date="2014-07" db="EMBL/GenBank/DDBJ databases">
        <authorList>
            <person name="Monot Marc"/>
        </authorList>
    </citation>
    <scope>NUCLEOTIDE SEQUENCE</scope>
    <source>
        <strain evidence="1">7032989</strain>
    </source>
</reference>
<organism evidence="1">
    <name type="scientific">Clostridioides difficile</name>
    <name type="common">Peptoclostridium difficile</name>
    <dbReference type="NCBI Taxonomy" id="1496"/>
    <lineage>
        <taxon>Bacteria</taxon>
        <taxon>Bacillati</taxon>
        <taxon>Bacillota</taxon>
        <taxon>Clostridia</taxon>
        <taxon>Peptostreptococcales</taxon>
        <taxon>Peptostreptococcaceae</taxon>
        <taxon>Clostridioides</taxon>
    </lineage>
</organism>
<name>A0A069AJK8_CLODI</name>
<accession>A0A069AJK8</accession>
<dbReference type="AlphaFoldDB" id="A0A069AJK8"/>
<gene>
    <name evidence="1" type="ORF">BN1095_1370001</name>
</gene>
<evidence type="ECO:0000313" key="1">
    <source>
        <dbReference type="EMBL" id="CDS93447.1"/>
    </source>
</evidence>